<keyword evidence="2" id="KW-1185">Reference proteome</keyword>
<dbReference type="EnsemblPlants" id="QL04p021747:mrna">
    <property type="protein sequence ID" value="QL04p021747:mrna"/>
    <property type="gene ID" value="QL04p021747"/>
</dbReference>
<dbReference type="Proteomes" id="UP000594261">
    <property type="component" value="Chromosome 4"/>
</dbReference>
<name>A0A7N2LDD1_QUELO</name>
<dbReference type="InParanoid" id="A0A7N2LDD1"/>
<dbReference type="AlphaFoldDB" id="A0A7N2LDD1"/>
<protein>
    <submittedName>
        <fullName evidence="1">Uncharacterized protein</fullName>
    </submittedName>
</protein>
<accession>A0A7N2LDD1</accession>
<reference evidence="1" key="2">
    <citation type="submission" date="2021-01" db="UniProtKB">
        <authorList>
            <consortium name="EnsemblPlants"/>
        </authorList>
    </citation>
    <scope>IDENTIFICATION</scope>
</reference>
<dbReference type="EMBL" id="LRBV02000004">
    <property type="status" value="NOT_ANNOTATED_CDS"/>
    <property type="molecule type" value="Genomic_DNA"/>
</dbReference>
<reference evidence="1 2" key="1">
    <citation type="journal article" date="2016" name="G3 (Bethesda)">
        <title>First Draft Assembly and Annotation of the Genome of a California Endemic Oak Quercus lobata Nee (Fagaceae).</title>
        <authorList>
            <person name="Sork V.L."/>
            <person name="Fitz-Gibbon S.T."/>
            <person name="Puiu D."/>
            <person name="Crepeau M."/>
            <person name="Gugger P.F."/>
            <person name="Sherman R."/>
            <person name="Stevens K."/>
            <person name="Langley C.H."/>
            <person name="Pellegrini M."/>
            <person name="Salzberg S.L."/>
        </authorList>
    </citation>
    <scope>NUCLEOTIDE SEQUENCE [LARGE SCALE GENOMIC DNA]</scope>
    <source>
        <strain evidence="1 2">cv. SW786</strain>
    </source>
</reference>
<sequence length="118" mass="12903">MKSCEPVTPTTTFLAFLRHSSSSSSSENGNSQELLRDFATREFNAFLWISLIAITALLLRKVTKLFKLWAQARKIPGPLCSSFYGHSNLISRENLPGLATLGAASSGEDEELGARLRG</sequence>
<evidence type="ECO:0000313" key="2">
    <source>
        <dbReference type="Proteomes" id="UP000594261"/>
    </source>
</evidence>
<dbReference type="Gramene" id="QL04p021747:mrna">
    <property type="protein sequence ID" value="QL04p021747:mrna"/>
    <property type="gene ID" value="QL04p021747"/>
</dbReference>
<organism evidence="1 2">
    <name type="scientific">Quercus lobata</name>
    <name type="common">Valley oak</name>
    <dbReference type="NCBI Taxonomy" id="97700"/>
    <lineage>
        <taxon>Eukaryota</taxon>
        <taxon>Viridiplantae</taxon>
        <taxon>Streptophyta</taxon>
        <taxon>Embryophyta</taxon>
        <taxon>Tracheophyta</taxon>
        <taxon>Spermatophyta</taxon>
        <taxon>Magnoliopsida</taxon>
        <taxon>eudicotyledons</taxon>
        <taxon>Gunneridae</taxon>
        <taxon>Pentapetalae</taxon>
        <taxon>rosids</taxon>
        <taxon>fabids</taxon>
        <taxon>Fagales</taxon>
        <taxon>Fagaceae</taxon>
        <taxon>Quercus</taxon>
    </lineage>
</organism>
<evidence type="ECO:0000313" key="1">
    <source>
        <dbReference type="EnsemblPlants" id="QL04p021747:mrna"/>
    </source>
</evidence>
<proteinExistence type="predicted"/>